<reference evidence="5 6" key="1">
    <citation type="submission" date="2018-11" db="EMBL/GenBank/DDBJ databases">
        <authorList>
            <consortium name="Pathogen Informatics"/>
        </authorList>
    </citation>
    <scope>NUCLEOTIDE SEQUENCE [LARGE SCALE GENOMIC DNA]</scope>
</reference>
<keyword evidence="4" id="KW-0472">Membrane</keyword>
<dbReference type="Gene3D" id="3.30.565.10">
    <property type="entry name" value="Histidine kinase-like ATPase, C-terminal domain"/>
    <property type="match status" value="1"/>
</dbReference>
<dbReference type="InterPro" id="IPR002099">
    <property type="entry name" value="MutL/Mlh/PMS"/>
</dbReference>
<evidence type="ECO:0000313" key="5">
    <source>
        <dbReference type="EMBL" id="VDM69289.1"/>
    </source>
</evidence>
<dbReference type="PROSITE" id="PS00058">
    <property type="entry name" value="DNA_MISMATCH_REPAIR_1"/>
    <property type="match status" value="1"/>
</dbReference>
<feature type="transmembrane region" description="Helical" evidence="4">
    <location>
        <begin position="168"/>
        <end position="186"/>
    </location>
</feature>
<dbReference type="InterPro" id="IPR036890">
    <property type="entry name" value="HATPase_C_sf"/>
</dbReference>
<dbReference type="FunFam" id="3.30.565.10:FF:000003">
    <property type="entry name" value="DNA mismatch repair endonuclease MutL"/>
    <property type="match status" value="1"/>
</dbReference>
<keyword evidence="4" id="KW-1133">Transmembrane helix</keyword>
<evidence type="ECO:0008006" key="7">
    <source>
        <dbReference type="Google" id="ProtNLM"/>
    </source>
</evidence>
<accession>A0A3P7IQJ4</accession>
<dbReference type="NCBIfam" id="TIGR00585">
    <property type="entry name" value="mutl"/>
    <property type="match status" value="1"/>
</dbReference>
<dbReference type="InterPro" id="IPR038973">
    <property type="entry name" value="MutL/Mlh/Pms-like"/>
</dbReference>
<evidence type="ECO:0000256" key="2">
    <source>
        <dbReference type="ARBA" id="ARBA00022763"/>
    </source>
</evidence>
<dbReference type="GO" id="GO:0006298">
    <property type="term" value="P:mismatch repair"/>
    <property type="evidence" value="ECO:0007669"/>
    <property type="project" value="InterPro"/>
</dbReference>
<evidence type="ECO:0000256" key="1">
    <source>
        <dbReference type="ARBA" id="ARBA00006082"/>
    </source>
</evidence>
<evidence type="ECO:0000256" key="3">
    <source>
        <dbReference type="ARBA" id="ARBA00023204"/>
    </source>
</evidence>
<organism evidence="5 6">
    <name type="scientific">Strongylus vulgaris</name>
    <name type="common">Blood worm</name>
    <dbReference type="NCBI Taxonomy" id="40348"/>
    <lineage>
        <taxon>Eukaryota</taxon>
        <taxon>Metazoa</taxon>
        <taxon>Ecdysozoa</taxon>
        <taxon>Nematoda</taxon>
        <taxon>Chromadorea</taxon>
        <taxon>Rhabditida</taxon>
        <taxon>Rhabditina</taxon>
        <taxon>Rhabditomorpha</taxon>
        <taxon>Strongyloidea</taxon>
        <taxon>Strongylidae</taxon>
        <taxon>Strongylus</taxon>
    </lineage>
</organism>
<dbReference type="Proteomes" id="UP000270094">
    <property type="component" value="Unassembled WGS sequence"/>
</dbReference>
<gene>
    <name evidence="5" type="ORF">SVUK_LOCUS4287</name>
</gene>
<dbReference type="InterPro" id="IPR014762">
    <property type="entry name" value="DNA_mismatch_repair_CS"/>
</dbReference>
<dbReference type="GO" id="GO:0016887">
    <property type="term" value="F:ATP hydrolysis activity"/>
    <property type="evidence" value="ECO:0007669"/>
    <property type="project" value="InterPro"/>
</dbReference>
<sequence length="196" mass="21891">MIYVVVRPANAVKELIENSLDADATEVTVTIKNGGLGLLQVQDNGKGIHKDDLDIVCERFTTSKLHKFEDLQSMQTYGFRGEALSSISHVAKVTITSKPADQQCAYQAKYIDGKPESIKASAGLNGTCIAAEDLFYNCPNRKKAFRNYADEANRIAEVVVRYAVHRPYVFLLVMITMITLFISQICEFGKIWSKNF</sequence>
<dbReference type="GO" id="GO:0005524">
    <property type="term" value="F:ATP binding"/>
    <property type="evidence" value="ECO:0007669"/>
    <property type="project" value="InterPro"/>
</dbReference>
<evidence type="ECO:0000256" key="4">
    <source>
        <dbReference type="SAM" id="Phobius"/>
    </source>
</evidence>
<name>A0A3P7IQJ4_STRVU</name>
<dbReference type="PANTHER" id="PTHR10073:SF12">
    <property type="entry name" value="DNA MISMATCH REPAIR PROTEIN MLH1"/>
    <property type="match status" value="1"/>
</dbReference>
<dbReference type="GO" id="GO:0032389">
    <property type="term" value="C:MutLalpha complex"/>
    <property type="evidence" value="ECO:0007669"/>
    <property type="project" value="TreeGrafter"/>
</dbReference>
<keyword evidence="2" id="KW-0227">DNA damage</keyword>
<evidence type="ECO:0000313" key="6">
    <source>
        <dbReference type="Proteomes" id="UP000270094"/>
    </source>
</evidence>
<proteinExistence type="inferred from homology"/>
<dbReference type="AlphaFoldDB" id="A0A3P7IQJ4"/>
<dbReference type="PANTHER" id="PTHR10073">
    <property type="entry name" value="DNA MISMATCH REPAIR PROTEIN MLH, PMS, MUTL"/>
    <property type="match status" value="1"/>
</dbReference>
<protein>
    <recommendedName>
        <fullName evidence="7">DNA mismatch repair protein S5 domain-containing protein</fullName>
    </recommendedName>
</protein>
<dbReference type="SUPFAM" id="SSF55874">
    <property type="entry name" value="ATPase domain of HSP90 chaperone/DNA topoisomerase II/histidine kinase"/>
    <property type="match status" value="1"/>
</dbReference>
<keyword evidence="6" id="KW-1185">Reference proteome</keyword>
<dbReference type="GO" id="GO:0030983">
    <property type="term" value="F:mismatched DNA binding"/>
    <property type="evidence" value="ECO:0007669"/>
    <property type="project" value="InterPro"/>
</dbReference>
<dbReference type="CDD" id="cd16926">
    <property type="entry name" value="HATPase_MutL-MLH-PMS-like"/>
    <property type="match status" value="1"/>
</dbReference>
<keyword evidence="4" id="KW-0812">Transmembrane</keyword>
<dbReference type="EMBL" id="UYYB01011715">
    <property type="protein sequence ID" value="VDM69289.1"/>
    <property type="molecule type" value="Genomic_DNA"/>
</dbReference>
<keyword evidence="3" id="KW-0234">DNA repair</keyword>
<comment type="similarity">
    <text evidence="1">Belongs to the DNA mismatch repair MutL/HexB family.</text>
</comment>
<dbReference type="Pfam" id="PF13589">
    <property type="entry name" value="HATPase_c_3"/>
    <property type="match status" value="1"/>
</dbReference>
<dbReference type="GO" id="GO:0140664">
    <property type="term" value="F:ATP-dependent DNA damage sensor activity"/>
    <property type="evidence" value="ECO:0007669"/>
    <property type="project" value="InterPro"/>
</dbReference>
<dbReference type="OrthoDB" id="10263226at2759"/>